<dbReference type="EMBL" id="QPEX01000010">
    <property type="protein sequence ID" value="RCS53867.1"/>
    <property type="molecule type" value="Genomic_DNA"/>
</dbReference>
<protein>
    <submittedName>
        <fullName evidence="1">Uncharacterized protein</fullName>
    </submittedName>
</protein>
<dbReference type="OrthoDB" id="282455at2"/>
<name>A0A368KW43_9BACT</name>
<reference evidence="1 2" key="1">
    <citation type="submission" date="2018-07" db="EMBL/GenBank/DDBJ databases">
        <title>Comparative genomes isolates from brazilian mangrove.</title>
        <authorList>
            <person name="De Araujo J.E."/>
            <person name="Taketani R.G."/>
            <person name="Silva M.C.P."/>
            <person name="Lourenco M.V."/>
            <person name="Oliveira V.M."/>
            <person name="Andreote F.D."/>
        </authorList>
    </citation>
    <scope>NUCLEOTIDE SEQUENCE [LARGE SCALE GENOMIC DNA]</scope>
    <source>
        <strain evidence="1 2">HEX PRIS-MGV</strain>
    </source>
</reference>
<evidence type="ECO:0000313" key="2">
    <source>
        <dbReference type="Proteomes" id="UP000253562"/>
    </source>
</evidence>
<comment type="caution">
    <text evidence="1">The sequence shown here is derived from an EMBL/GenBank/DDBJ whole genome shotgun (WGS) entry which is preliminary data.</text>
</comment>
<evidence type="ECO:0000313" key="1">
    <source>
        <dbReference type="EMBL" id="RCS53867.1"/>
    </source>
</evidence>
<organism evidence="1 2">
    <name type="scientific">Bremerella cremea</name>
    <dbReference type="NCBI Taxonomy" id="1031537"/>
    <lineage>
        <taxon>Bacteria</taxon>
        <taxon>Pseudomonadati</taxon>
        <taxon>Planctomycetota</taxon>
        <taxon>Planctomycetia</taxon>
        <taxon>Pirellulales</taxon>
        <taxon>Pirellulaceae</taxon>
        <taxon>Bremerella</taxon>
    </lineage>
</organism>
<proteinExistence type="predicted"/>
<gene>
    <name evidence="1" type="ORF">DTL42_01475</name>
</gene>
<dbReference type="Proteomes" id="UP000253562">
    <property type="component" value="Unassembled WGS sequence"/>
</dbReference>
<accession>A0A368KW43</accession>
<sequence length="111" mass="12561">MSCQELAGRIERMQPNAEPRDVARLCLLLSNTVDDLSDLAEDKELTTAWQEMGLRLQAATDQHAAMTDELDELAHSDPRKFSPDQIWVLIRAIKVQSQILQMYVGQPLIDV</sequence>
<dbReference type="AlphaFoldDB" id="A0A368KW43"/>